<feature type="domain" description="DOD-type homing endonuclease" evidence="3">
    <location>
        <begin position="489"/>
        <end position="627"/>
    </location>
</feature>
<dbReference type="GO" id="GO:0016539">
    <property type="term" value="P:intein-mediated protein splicing"/>
    <property type="evidence" value="ECO:0007669"/>
    <property type="project" value="InterPro"/>
</dbReference>
<dbReference type="InterPro" id="IPR004042">
    <property type="entry name" value="Intein_endonuc_central"/>
</dbReference>
<dbReference type="SUPFAM" id="SSF55608">
    <property type="entry name" value="Homing endonucleases"/>
    <property type="match status" value="1"/>
</dbReference>
<dbReference type="Gene3D" id="2.170.16.10">
    <property type="entry name" value="Hedgehog/Intein (Hint) domain"/>
    <property type="match status" value="1"/>
</dbReference>
<evidence type="ECO:0000259" key="3">
    <source>
        <dbReference type="PROSITE" id="PS50819"/>
    </source>
</evidence>
<dbReference type="SUPFAM" id="SSF51294">
    <property type="entry name" value="Hedgehog/intein (Hint) domain"/>
    <property type="match status" value="1"/>
</dbReference>
<dbReference type="InterPro" id="IPR004860">
    <property type="entry name" value="LAGLIDADG_dom"/>
</dbReference>
<reference evidence="4" key="1">
    <citation type="journal article" date="2015" name="Nature">
        <title>Complex archaea that bridge the gap between prokaryotes and eukaryotes.</title>
        <authorList>
            <person name="Spang A."/>
            <person name="Saw J.H."/>
            <person name="Jorgensen S.L."/>
            <person name="Zaremba-Niedzwiedzka K."/>
            <person name="Martijn J."/>
            <person name="Lind A.E."/>
            <person name="van Eijk R."/>
            <person name="Schleper C."/>
            <person name="Guy L."/>
            <person name="Ettema T.J."/>
        </authorList>
    </citation>
    <scope>NUCLEOTIDE SEQUENCE</scope>
</reference>
<proteinExistence type="predicted"/>
<dbReference type="Pfam" id="PF04860">
    <property type="entry name" value="Phage_portal"/>
    <property type="match status" value="1"/>
</dbReference>
<dbReference type="InterPro" id="IPR036844">
    <property type="entry name" value="Hint_dom_sf"/>
</dbReference>
<protein>
    <recommendedName>
        <fullName evidence="3">DOD-type homing endonuclease domain-containing protein</fullName>
    </recommendedName>
</protein>
<organism evidence="4">
    <name type="scientific">marine sediment metagenome</name>
    <dbReference type="NCBI Taxonomy" id="412755"/>
    <lineage>
        <taxon>unclassified sequences</taxon>
        <taxon>metagenomes</taxon>
        <taxon>ecological metagenomes</taxon>
    </lineage>
</organism>
<evidence type="ECO:0000313" key="4">
    <source>
        <dbReference type="EMBL" id="KKN67442.1"/>
    </source>
</evidence>
<keyword evidence="1" id="KW-0068">Autocatalytic cleavage</keyword>
<gene>
    <name evidence="4" type="ORF">LCGC14_0461850</name>
</gene>
<feature type="non-terminal residue" evidence="4">
    <location>
        <position position="782"/>
    </location>
</feature>
<dbReference type="EMBL" id="LAZR01000475">
    <property type="protein sequence ID" value="KKN67442.1"/>
    <property type="molecule type" value="Genomic_DNA"/>
</dbReference>
<dbReference type="AlphaFoldDB" id="A0A0F9SXT7"/>
<name>A0A0F9SXT7_9ZZZZ</name>
<dbReference type="PROSITE" id="PS50817">
    <property type="entry name" value="INTEIN_N_TER"/>
    <property type="match status" value="1"/>
</dbReference>
<keyword evidence="2" id="KW-0651">Protein splicing</keyword>
<dbReference type="Pfam" id="PF14528">
    <property type="entry name" value="LAGLIDADG_3"/>
    <property type="match status" value="1"/>
</dbReference>
<accession>A0A0F9SXT7</accession>
<dbReference type="Gene3D" id="3.10.28.10">
    <property type="entry name" value="Homing endonucleases"/>
    <property type="match status" value="1"/>
</dbReference>
<dbReference type="InterPro" id="IPR006141">
    <property type="entry name" value="Intein_N"/>
</dbReference>
<dbReference type="PROSITE" id="PS50819">
    <property type="entry name" value="INTEIN_ENDONUCLEASE"/>
    <property type="match status" value="1"/>
</dbReference>
<dbReference type="InterPro" id="IPR027434">
    <property type="entry name" value="Homing_endonucl"/>
</dbReference>
<sequence length="782" mass="87902">MSVPIRGAGETVSLEEARRLVDSGQARVTRAANPQLVPVTPAGVTSRGWRDDHVGGGFGSVFMPDSTTGWDHRLSRKDLRETYMKSAAVRPCVDFIVRALSTCPWRIIAEPGVPKRDFNRAVDLFTRPAPGHSFRGVRAQYLNDLLVMDGAVIEKVFTRGGDLVEFIPRDFARFAVKWDYNGIIEEFVQVVKLSDKSEKKVRFTPDQISYSVLYPRTNSPYGTPIIETITQEVAALILASVDIAAFFNDNEIPQGILALGDVGEEGYLRAKEEFTANKGGKNNTKMYATYGPGEPPKWVPFRRPYREQEIALIVPRIEKIIFRNFGVTPLDMGQSADVNRSCYSADTETLTQRGWKTLPDLRDDDCVATFNPETRQIEYRCSADGVYRAPYRGEMVHFHSLQVDVMVTPDHRMWARDFSNSKLGDGRHPYKTYRAHELEIANTRWAFRGAVEHRGDRKEGFVLPGCTVGGGPNGDYPDRGIPMDLFMEFLGYWLSEGHAKRYGKGTWKINLCQSEASPVVERMQYVVDQMPVAFDRRTSADNTRRWQVADKALCSWLIEHCGQGAGEKRLPEFIWGLSRDQLEILYNALIAGDGSRDPRPNRKAACYYSKSKQLADGVQLLAISLGYRAHISVVHQRNGYDPVYRVSIVEGCFEASVRANTNVDRVEYDGEVYCFSVPPNQLFLTRRNGRIAIQGNTAEAYKELRVFNLFKPLMDLMAEKFTFDLLHEIHPGLFLELVHTAQIGDESTAVDTDIPGEGEGASMTSSGQVPRGYRATPFFGLS</sequence>
<evidence type="ECO:0000256" key="2">
    <source>
        <dbReference type="ARBA" id="ARBA00023000"/>
    </source>
</evidence>
<dbReference type="InterPro" id="IPR006944">
    <property type="entry name" value="Phage/GTA_portal"/>
</dbReference>
<comment type="caution">
    <text evidence="4">The sequence shown here is derived from an EMBL/GenBank/DDBJ whole genome shotgun (WGS) entry which is preliminary data.</text>
</comment>
<evidence type="ECO:0000256" key="1">
    <source>
        <dbReference type="ARBA" id="ARBA00022813"/>
    </source>
</evidence>
<dbReference type="GO" id="GO:0004519">
    <property type="term" value="F:endonuclease activity"/>
    <property type="evidence" value="ECO:0007669"/>
    <property type="project" value="InterPro"/>
</dbReference>